<evidence type="ECO:0000256" key="7">
    <source>
        <dbReference type="ARBA" id="ARBA00023136"/>
    </source>
</evidence>
<dbReference type="InterPro" id="IPR005331">
    <property type="entry name" value="Sulfotransferase"/>
</dbReference>
<accession>A0AAD2JKF2</accession>
<evidence type="ECO:0000256" key="9">
    <source>
        <dbReference type="SAM" id="Phobius"/>
    </source>
</evidence>
<evidence type="ECO:0000313" key="10">
    <source>
        <dbReference type="EMBL" id="CAJ1959390.1"/>
    </source>
</evidence>
<dbReference type="EMBL" id="CAKOGP040001992">
    <property type="protein sequence ID" value="CAJ1959390.1"/>
    <property type="molecule type" value="Genomic_DNA"/>
</dbReference>
<evidence type="ECO:0000256" key="1">
    <source>
        <dbReference type="ARBA" id="ARBA00004323"/>
    </source>
</evidence>
<keyword evidence="8" id="KW-0325">Glycoprotein</keyword>
<reference evidence="10" key="1">
    <citation type="submission" date="2023-08" db="EMBL/GenBank/DDBJ databases">
        <authorList>
            <person name="Audoor S."/>
            <person name="Bilcke G."/>
        </authorList>
    </citation>
    <scope>NUCLEOTIDE SEQUENCE</scope>
</reference>
<feature type="transmembrane region" description="Helical" evidence="9">
    <location>
        <begin position="7"/>
        <end position="26"/>
    </location>
</feature>
<evidence type="ECO:0000313" key="11">
    <source>
        <dbReference type="Proteomes" id="UP001295423"/>
    </source>
</evidence>
<dbReference type="InterPro" id="IPR018011">
    <property type="entry name" value="Carb_sulfotrans_8-10"/>
</dbReference>
<proteinExistence type="inferred from homology"/>
<keyword evidence="4 9" id="KW-0812">Transmembrane</keyword>
<keyword evidence="3" id="KW-0808">Transferase</keyword>
<evidence type="ECO:0000256" key="3">
    <source>
        <dbReference type="ARBA" id="ARBA00022679"/>
    </source>
</evidence>
<dbReference type="AlphaFoldDB" id="A0AAD2JKF2"/>
<gene>
    <name evidence="10" type="ORF">CYCCA115_LOCUS17812</name>
</gene>
<comment type="subcellular location">
    <subcellularLocation>
        <location evidence="1">Golgi apparatus membrane</location>
        <topology evidence="1">Single-pass type II membrane protein</topology>
    </subcellularLocation>
</comment>
<evidence type="ECO:0000256" key="5">
    <source>
        <dbReference type="ARBA" id="ARBA00022989"/>
    </source>
</evidence>
<dbReference type="GO" id="GO:0000139">
    <property type="term" value="C:Golgi membrane"/>
    <property type="evidence" value="ECO:0007669"/>
    <property type="project" value="UniProtKB-SubCell"/>
</dbReference>
<keyword evidence="5 9" id="KW-1133">Transmembrane helix</keyword>
<evidence type="ECO:0008006" key="12">
    <source>
        <dbReference type="Google" id="ProtNLM"/>
    </source>
</evidence>
<evidence type="ECO:0000256" key="4">
    <source>
        <dbReference type="ARBA" id="ARBA00022692"/>
    </source>
</evidence>
<name>A0AAD2JKF2_9STRA</name>
<comment type="caution">
    <text evidence="10">The sequence shown here is derived from an EMBL/GenBank/DDBJ whole genome shotgun (WGS) entry which is preliminary data.</text>
</comment>
<dbReference type="Pfam" id="PF03567">
    <property type="entry name" value="Sulfotransfer_2"/>
    <property type="match status" value="1"/>
</dbReference>
<dbReference type="Proteomes" id="UP001295423">
    <property type="component" value="Unassembled WGS sequence"/>
</dbReference>
<dbReference type="GO" id="GO:0008146">
    <property type="term" value="F:sulfotransferase activity"/>
    <property type="evidence" value="ECO:0007669"/>
    <property type="project" value="InterPro"/>
</dbReference>
<dbReference type="PANTHER" id="PTHR12137:SF54">
    <property type="entry name" value="CARBOHYDRATE SULFOTRANSFERASE"/>
    <property type="match status" value="1"/>
</dbReference>
<keyword evidence="6" id="KW-0333">Golgi apparatus</keyword>
<sequence>MDRSQKSYYLLLLLTVGNVVFMLYNLSSTFSSEYAETSIEGMSKMKKKHMIRPHDMKKMFIYNTHSWDAAPIVVEEYKLIFFAVGKVSCTVFKQLLRRMMDLDDWREDSGPLPHNPNKNGLKYLYHYPPGKALEMLTSTNKGWSRAIFVRDPLERLLSAYLDKGKRKNGSYMAKHCNKEHQVDFSFEEFVGIVSSSCKHDPHWAPQIQRIDAPFWQHINFVGKFDTLQSDTKKLLNRVGAWEDFGESGWGPNSNETIFSKATHARHETGASGHLEEYYNSSWVRKTALQFYGKDYACPWFKFRKQIVEYR</sequence>
<organism evidence="10 11">
    <name type="scientific">Cylindrotheca closterium</name>
    <dbReference type="NCBI Taxonomy" id="2856"/>
    <lineage>
        <taxon>Eukaryota</taxon>
        <taxon>Sar</taxon>
        <taxon>Stramenopiles</taxon>
        <taxon>Ochrophyta</taxon>
        <taxon>Bacillariophyta</taxon>
        <taxon>Bacillariophyceae</taxon>
        <taxon>Bacillariophycidae</taxon>
        <taxon>Bacillariales</taxon>
        <taxon>Bacillariaceae</taxon>
        <taxon>Cylindrotheca</taxon>
    </lineage>
</organism>
<evidence type="ECO:0000256" key="6">
    <source>
        <dbReference type="ARBA" id="ARBA00023034"/>
    </source>
</evidence>
<keyword evidence="11" id="KW-1185">Reference proteome</keyword>
<dbReference type="PANTHER" id="PTHR12137">
    <property type="entry name" value="CARBOHYDRATE SULFOTRANSFERASE"/>
    <property type="match status" value="1"/>
</dbReference>
<evidence type="ECO:0000256" key="2">
    <source>
        <dbReference type="ARBA" id="ARBA00006339"/>
    </source>
</evidence>
<keyword evidence="7 9" id="KW-0472">Membrane</keyword>
<comment type="similarity">
    <text evidence="2">Belongs to the sulfotransferase 2 family.</text>
</comment>
<evidence type="ECO:0000256" key="8">
    <source>
        <dbReference type="ARBA" id="ARBA00023180"/>
    </source>
</evidence>
<dbReference type="GO" id="GO:0016051">
    <property type="term" value="P:carbohydrate biosynthetic process"/>
    <property type="evidence" value="ECO:0007669"/>
    <property type="project" value="InterPro"/>
</dbReference>
<protein>
    <recommendedName>
        <fullName evidence="12">Carbohydrate sulfotransferase</fullName>
    </recommendedName>
</protein>